<comment type="caution">
    <text evidence="5">The sequence shown here is derived from an EMBL/GenBank/DDBJ whole genome shotgun (WGS) entry which is preliminary data.</text>
</comment>
<sequence>MKSSYILLSLFALVACNVLDLYTTQSGDGTYYGPDNNSGNCGIYPVPSQISSATQGLNVAMNAPQYFGSAACGLCLQVTGNGTGSGSNPITGTFLVFVNDQCPECKPGDLDLAKNGDGRWKISWKVVDCPVGDSKIQYSYQSISQYYIKLQPRNNRIALNYISIQDPTSGTYFAMTRTSDNYFTLPDSYNAKPLTFPIKIQLVAFNGQVLNDTVPQEVECNSAVEVLISQFHLSLLLSLKLYKVLALAQDQALLPV</sequence>
<organism evidence="5 6">
    <name type="scientific">Planoprotostelium fungivorum</name>
    <dbReference type="NCBI Taxonomy" id="1890364"/>
    <lineage>
        <taxon>Eukaryota</taxon>
        <taxon>Amoebozoa</taxon>
        <taxon>Evosea</taxon>
        <taxon>Variosea</taxon>
        <taxon>Cavosteliida</taxon>
        <taxon>Cavosteliaceae</taxon>
        <taxon>Planoprotostelium</taxon>
    </lineage>
</organism>
<dbReference type="InParanoid" id="A0A2P6NVN6"/>
<keyword evidence="6" id="KW-1185">Reference proteome</keyword>
<dbReference type="CDD" id="cd22271">
    <property type="entry name" value="DPBB_EXP_N-like"/>
    <property type="match status" value="1"/>
</dbReference>
<dbReference type="Proteomes" id="UP000241769">
    <property type="component" value="Unassembled WGS sequence"/>
</dbReference>
<comment type="similarity">
    <text evidence="1">Belongs to the expansin family. Expansin A subfamily.</text>
</comment>
<evidence type="ECO:0000256" key="2">
    <source>
        <dbReference type="ARBA" id="ARBA00022729"/>
    </source>
</evidence>
<dbReference type="InterPro" id="IPR051477">
    <property type="entry name" value="Expansin_CellWall"/>
</dbReference>
<dbReference type="OrthoDB" id="406505at2759"/>
<keyword evidence="3" id="KW-1015">Disulfide bond</keyword>
<dbReference type="PANTHER" id="PTHR31836">
    <property type="match status" value="1"/>
</dbReference>
<dbReference type="Gene3D" id="2.40.40.10">
    <property type="entry name" value="RlpA-like domain"/>
    <property type="match status" value="1"/>
</dbReference>
<evidence type="ECO:0000313" key="6">
    <source>
        <dbReference type="Proteomes" id="UP000241769"/>
    </source>
</evidence>
<dbReference type="InterPro" id="IPR036749">
    <property type="entry name" value="Expansin_CBD_sf"/>
</dbReference>
<dbReference type="AlphaFoldDB" id="A0A2P6NVN6"/>
<dbReference type="PANTHER" id="PTHR31836:SF28">
    <property type="entry name" value="SRCR DOMAIN-CONTAINING PROTEIN-RELATED"/>
    <property type="match status" value="1"/>
</dbReference>
<proteinExistence type="inferred from homology"/>
<dbReference type="Gene3D" id="2.60.40.760">
    <property type="entry name" value="Expansin, cellulose-binding-like domain"/>
    <property type="match status" value="1"/>
</dbReference>
<dbReference type="SUPFAM" id="SSF50685">
    <property type="entry name" value="Barwin-like endoglucanases"/>
    <property type="match status" value="1"/>
</dbReference>
<evidence type="ECO:0000256" key="1">
    <source>
        <dbReference type="ARBA" id="ARBA00005392"/>
    </source>
</evidence>
<name>A0A2P6NVN6_9EUKA</name>
<protein>
    <recommendedName>
        <fullName evidence="7">Expansin-like EG45 domain-containing protein</fullName>
    </recommendedName>
</protein>
<dbReference type="STRING" id="1890364.A0A2P6NVN6"/>
<accession>A0A2P6NVN6</accession>
<reference evidence="5 6" key="1">
    <citation type="journal article" date="2018" name="Genome Biol. Evol.">
        <title>Multiple Roots of Fruiting Body Formation in Amoebozoa.</title>
        <authorList>
            <person name="Hillmann F."/>
            <person name="Forbes G."/>
            <person name="Novohradska S."/>
            <person name="Ferling I."/>
            <person name="Riege K."/>
            <person name="Groth M."/>
            <person name="Westermann M."/>
            <person name="Marz M."/>
            <person name="Spaller T."/>
            <person name="Winckler T."/>
            <person name="Schaap P."/>
            <person name="Glockner G."/>
        </authorList>
    </citation>
    <scope>NUCLEOTIDE SEQUENCE [LARGE SCALE GENOMIC DNA]</scope>
    <source>
        <strain evidence="5 6">Jena</strain>
    </source>
</reference>
<dbReference type="InterPro" id="IPR036908">
    <property type="entry name" value="RlpA-like_sf"/>
</dbReference>
<evidence type="ECO:0000256" key="3">
    <source>
        <dbReference type="ARBA" id="ARBA00023157"/>
    </source>
</evidence>
<gene>
    <name evidence="5" type="ORF">PROFUN_04438</name>
</gene>
<evidence type="ECO:0000313" key="5">
    <source>
        <dbReference type="EMBL" id="PRP88010.1"/>
    </source>
</evidence>
<dbReference type="EMBL" id="MDYQ01000015">
    <property type="protein sequence ID" value="PRP88010.1"/>
    <property type="molecule type" value="Genomic_DNA"/>
</dbReference>
<feature type="signal peptide" evidence="4">
    <location>
        <begin position="1"/>
        <end position="16"/>
    </location>
</feature>
<evidence type="ECO:0000256" key="4">
    <source>
        <dbReference type="SAM" id="SignalP"/>
    </source>
</evidence>
<feature type="chain" id="PRO_5015116511" description="Expansin-like EG45 domain-containing protein" evidence="4">
    <location>
        <begin position="17"/>
        <end position="256"/>
    </location>
</feature>
<evidence type="ECO:0008006" key="7">
    <source>
        <dbReference type="Google" id="ProtNLM"/>
    </source>
</evidence>
<dbReference type="PROSITE" id="PS51257">
    <property type="entry name" value="PROKAR_LIPOPROTEIN"/>
    <property type="match status" value="1"/>
</dbReference>
<keyword evidence="2 4" id="KW-0732">Signal</keyword>